<feature type="non-terminal residue" evidence="1">
    <location>
        <position position="1"/>
    </location>
</feature>
<proteinExistence type="predicted"/>
<organism evidence="1 2">
    <name type="scientific">Pristionchus entomophagus</name>
    <dbReference type="NCBI Taxonomy" id="358040"/>
    <lineage>
        <taxon>Eukaryota</taxon>
        <taxon>Metazoa</taxon>
        <taxon>Ecdysozoa</taxon>
        <taxon>Nematoda</taxon>
        <taxon>Chromadorea</taxon>
        <taxon>Rhabditida</taxon>
        <taxon>Rhabditina</taxon>
        <taxon>Diplogasteromorpha</taxon>
        <taxon>Diplogasteroidea</taxon>
        <taxon>Neodiplogasteridae</taxon>
        <taxon>Pristionchus</taxon>
    </lineage>
</organism>
<evidence type="ECO:0000313" key="2">
    <source>
        <dbReference type="Proteomes" id="UP001432027"/>
    </source>
</evidence>
<reference evidence="1" key="1">
    <citation type="submission" date="2023-10" db="EMBL/GenBank/DDBJ databases">
        <title>Genome assembly of Pristionchus species.</title>
        <authorList>
            <person name="Yoshida K."/>
            <person name="Sommer R.J."/>
        </authorList>
    </citation>
    <scope>NUCLEOTIDE SEQUENCE</scope>
    <source>
        <strain evidence="1">RS0144</strain>
    </source>
</reference>
<sequence>GRCSLHCSSVPPLLRMGRSVRGIVLLISGISARNAGTRRLLAACRRAHLDCHRSIIDRLVRHRSDASTRTRKSLAHFANRCRVYASLLAS</sequence>
<keyword evidence="2" id="KW-1185">Reference proteome</keyword>
<comment type="caution">
    <text evidence="1">The sequence shown here is derived from an EMBL/GenBank/DDBJ whole genome shotgun (WGS) entry which is preliminary data.</text>
</comment>
<evidence type="ECO:0000313" key="1">
    <source>
        <dbReference type="EMBL" id="GMS83291.1"/>
    </source>
</evidence>
<accession>A0AAV5SIV4</accession>
<name>A0AAV5SIV4_9BILA</name>
<dbReference type="AlphaFoldDB" id="A0AAV5SIV4"/>
<gene>
    <name evidence="1" type="ORF">PENTCL1PPCAC_5466</name>
</gene>
<dbReference type="Proteomes" id="UP001432027">
    <property type="component" value="Unassembled WGS sequence"/>
</dbReference>
<dbReference type="EMBL" id="BTSX01000002">
    <property type="protein sequence ID" value="GMS83291.1"/>
    <property type="molecule type" value="Genomic_DNA"/>
</dbReference>
<protein>
    <submittedName>
        <fullName evidence="1">Uncharacterized protein</fullName>
    </submittedName>
</protein>